<dbReference type="GO" id="GO:0005525">
    <property type="term" value="F:GTP binding"/>
    <property type="evidence" value="ECO:0007669"/>
    <property type="project" value="UniProtKB-KW"/>
</dbReference>
<sequence length="208" mass="23415">MAKEKNSGKPKNEVKVVVVGDTAVGKTSLLSVLMGGTPFQQTIDQGTLEPFDSLLSPENVKGIKELEGKKLPKDLYIRYYDTRGSRDFDNIRWLAYPQANLFLICCSLSSKESIENVENRWFETIRYKYKMIPFASFIVVGLQSDVADAEKNARKVFQTVTYSPGYGGFVECSSFTQQGLMELKELIIKTGVQNLLERNKKEGCCLVQ</sequence>
<organism evidence="3 4">
    <name type="scientific">Naegleria fowleri</name>
    <name type="common">Brain eating amoeba</name>
    <dbReference type="NCBI Taxonomy" id="5763"/>
    <lineage>
        <taxon>Eukaryota</taxon>
        <taxon>Discoba</taxon>
        <taxon>Heterolobosea</taxon>
        <taxon>Tetramitia</taxon>
        <taxon>Eutetramitia</taxon>
        <taxon>Vahlkampfiidae</taxon>
        <taxon>Naegleria</taxon>
    </lineage>
</organism>
<dbReference type="VEuPathDB" id="AmoebaDB:NfTy_025420"/>
<protein>
    <submittedName>
        <fullName evidence="3">Uncharacterized protein</fullName>
    </submittedName>
</protein>
<dbReference type="GO" id="GO:0007264">
    <property type="term" value="P:small GTPase-mediated signal transduction"/>
    <property type="evidence" value="ECO:0007669"/>
    <property type="project" value="InterPro"/>
</dbReference>
<dbReference type="InterPro" id="IPR001806">
    <property type="entry name" value="Small_GTPase"/>
</dbReference>
<comment type="caution">
    <text evidence="3">The sequence shown here is derived from an EMBL/GenBank/DDBJ whole genome shotgun (WGS) entry which is preliminary data.</text>
</comment>
<name>A0A6A5CIJ2_NAEFO</name>
<dbReference type="SMART" id="SM00174">
    <property type="entry name" value="RHO"/>
    <property type="match status" value="1"/>
</dbReference>
<proteinExistence type="predicted"/>
<evidence type="ECO:0000313" key="3">
    <source>
        <dbReference type="EMBL" id="KAF0985109.1"/>
    </source>
</evidence>
<keyword evidence="2" id="KW-0342">GTP-binding</keyword>
<dbReference type="EMBL" id="VFQX01000001">
    <property type="protein sequence ID" value="KAF0985109.1"/>
    <property type="molecule type" value="Genomic_DNA"/>
</dbReference>
<accession>A0A6A5CIJ2</accession>
<keyword evidence="1" id="KW-0547">Nucleotide-binding</keyword>
<dbReference type="GeneID" id="68107366"/>
<dbReference type="VEuPathDB" id="AmoebaDB:NF0011560"/>
<dbReference type="GO" id="GO:0003924">
    <property type="term" value="F:GTPase activity"/>
    <property type="evidence" value="ECO:0007669"/>
    <property type="project" value="InterPro"/>
</dbReference>
<evidence type="ECO:0000256" key="1">
    <source>
        <dbReference type="ARBA" id="ARBA00022741"/>
    </source>
</evidence>
<evidence type="ECO:0000313" key="4">
    <source>
        <dbReference type="Proteomes" id="UP000444721"/>
    </source>
</evidence>
<evidence type="ECO:0000256" key="2">
    <source>
        <dbReference type="ARBA" id="ARBA00023134"/>
    </source>
</evidence>
<dbReference type="Proteomes" id="UP000444721">
    <property type="component" value="Unassembled WGS sequence"/>
</dbReference>
<dbReference type="PANTHER" id="PTHR24072">
    <property type="entry name" value="RHO FAMILY GTPASE"/>
    <property type="match status" value="1"/>
</dbReference>
<dbReference type="OMA" id="YKMIPFA"/>
<dbReference type="InterPro" id="IPR027417">
    <property type="entry name" value="P-loop_NTPase"/>
</dbReference>
<dbReference type="PROSITE" id="PS51420">
    <property type="entry name" value="RHO"/>
    <property type="match status" value="1"/>
</dbReference>
<reference evidence="3 4" key="1">
    <citation type="journal article" date="2019" name="Sci. Rep.">
        <title>Nanopore sequencing improves the draft genome of the human pathogenic amoeba Naegleria fowleri.</title>
        <authorList>
            <person name="Liechti N."/>
            <person name="Schurch N."/>
            <person name="Bruggmann R."/>
            <person name="Wittwer M."/>
        </authorList>
    </citation>
    <scope>NUCLEOTIDE SEQUENCE [LARGE SCALE GENOMIC DNA]</scope>
    <source>
        <strain evidence="3 4">ATCC 30894</strain>
    </source>
</reference>
<dbReference type="RefSeq" id="XP_044569822.1">
    <property type="nucleotide sequence ID" value="XM_044704568.1"/>
</dbReference>
<dbReference type="InterPro" id="IPR005225">
    <property type="entry name" value="Small_GTP-bd"/>
</dbReference>
<gene>
    <name evidence="3" type="ORF">FDP41_000148</name>
</gene>
<dbReference type="Gene3D" id="3.40.50.300">
    <property type="entry name" value="P-loop containing nucleotide triphosphate hydrolases"/>
    <property type="match status" value="1"/>
</dbReference>
<dbReference type="Pfam" id="PF00071">
    <property type="entry name" value="Ras"/>
    <property type="match status" value="1"/>
</dbReference>
<dbReference type="NCBIfam" id="TIGR00231">
    <property type="entry name" value="small_GTP"/>
    <property type="match status" value="1"/>
</dbReference>
<dbReference type="PRINTS" id="PR00449">
    <property type="entry name" value="RASTRNSFRMNG"/>
</dbReference>
<dbReference type="VEuPathDB" id="AmoebaDB:FDP41_000148"/>
<dbReference type="InterPro" id="IPR003578">
    <property type="entry name" value="Small_GTPase_Rho"/>
</dbReference>
<dbReference type="AlphaFoldDB" id="A0A6A5CIJ2"/>
<dbReference type="SUPFAM" id="SSF52540">
    <property type="entry name" value="P-loop containing nucleoside triphosphate hydrolases"/>
    <property type="match status" value="1"/>
</dbReference>
<dbReference type="OrthoDB" id="10257523at2759"/>
<keyword evidence="4" id="KW-1185">Reference proteome</keyword>